<feature type="domain" description="RING-type" evidence="4">
    <location>
        <begin position="9"/>
        <end position="57"/>
    </location>
</feature>
<sequence length="802" mass="88765">MSDVGEQTCPICAEEMDLTDQQLKPCECGYEVCLWCWNHIMEMAEKDGREGRCPLCRTTYDKEKIMRVAANCKAVLVTEVNQKRKQKKPPKGPEAKKHLTDVRVLQRNLAYIIGLPLNLAKEELLKRRDYFGQYGKVLKVSISRTSTGDIQHATNNSCCVYITYSSEYEAARCIQSVHSFVLDGNSLRACFGTTKYCHAWLKNVPCSNADCMYLHDFGSQEDSFSKDELVSAFERSKDLQIIGVTNNLHQRPGKGLPPPVDENSKSKISSAAKPLVKHPLNITRDEFKGSCADEDSRRATPARTSWVMQVAPSLPLGTSAQMPSYQKAETSSDVHAVSSEVVSTESSNLRVRSITSEESCEVRFNSLDHLVPTKQNSEETGQVALSNKPAGAFVDSTLVGITSGHCLSPDKGVDRDIKSRDFISSRNLNCLSPNLSKSLCDNKGSSFATFDPSSVLPKMGLAKYSEGSENNKASIDCNLSSDLGESGIISNILTMNLDAPEGSLTELHNLVNLLGETDKESSVLRVPSSRKMHEKKQSRFSFAQQEDSCDNIWHPPKDYSSLSDLNKDSFIHVGSSNLLRSCSFLSPKASATEVATSIPPGFSVPRRASPPGFSSHGRSRRVDQAFDSSVNPLLQPAAMPTGYSGITRDAELFEPSIFDIGNGILERGRATLSQYNSSQPDARLHMMRQQSTLTQQNLGFHDHFRNTYSSLHDAQLLSPQHPNQFQPNPSTFAQSTPQQVSDVHVSNSHWVQWNGVKSTSDLGISELLRNERLGFNKFIPCYEDTKTRSSYFSDLNSKGFEI</sequence>
<dbReference type="Pfam" id="PF14570">
    <property type="entry name" value="zf-RING_4"/>
    <property type="match status" value="1"/>
</dbReference>
<dbReference type="GO" id="GO:0016567">
    <property type="term" value="P:protein ubiquitination"/>
    <property type="evidence" value="ECO:0007669"/>
    <property type="project" value="TreeGrafter"/>
</dbReference>
<proteinExistence type="predicted"/>
<dbReference type="CDD" id="cd16618">
    <property type="entry name" value="mRING-HC-C4C4_CNOT4"/>
    <property type="match status" value="1"/>
</dbReference>
<dbReference type="PANTHER" id="PTHR12603">
    <property type="entry name" value="CCR4-NOT TRANSCRIPTION COMPLEX RELATED"/>
    <property type="match status" value="1"/>
</dbReference>
<organism evidence="6 7">
    <name type="scientific">Rosa chinensis</name>
    <name type="common">China rose</name>
    <dbReference type="NCBI Taxonomy" id="74649"/>
    <lineage>
        <taxon>Eukaryota</taxon>
        <taxon>Viridiplantae</taxon>
        <taxon>Streptophyta</taxon>
        <taxon>Embryophyta</taxon>
        <taxon>Tracheophyta</taxon>
        <taxon>Spermatophyta</taxon>
        <taxon>Magnoliopsida</taxon>
        <taxon>eudicotyledons</taxon>
        <taxon>Gunneridae</taxon>
        <taxon>Pentapetalae</taxon>
        <taxon>rosids</taxon>
        <taxon>fabids</taxon>
        <taxon>Rosales</taxon>
        <taxon>Rosaceae</taxon>
        <taxon>Rosoideae</taxon>
        <taxon>Rosoideae incertae sedis</taxon>
        <taxon>Rosa</taxon>
    </lineage>
</organism>
<name>A0A2P6RAI2_ROSCH</name>
<reference evidence="6 7" key="1">
    <citation type="journal article" date="2018" name="Nat. Genet.">
        <title>The Rosa genome provides new insights in the design of modern roses.</title>
        <authorList>
            <person name="Bendahmane M."/>
        </authorList>
    </citation>
    <scope>NUCLEOTIDE SEQUENCE [LARGE SCALE GENOMIC DNA]</scope>
    <source>
        <strain evidence="7">cv. Old Blush</strain>
    </source>
</reference>
<comment type="caution">
    <text evidence="6">The sequence shown here is derived from an EMBL/GenBank/DDBJ whole genome shotgun (WGS) entry which is preliminary data.</text>
</comment>
<dbReference type="SMART" id="SM00361">
    <property type="entry name" value="RRM_1"/>
    <property type="match status" value="1"/>
</dbReference>
<dbReference type="InterPro" id="IPR000504">
    <property type="entry name" value="RRM_dom"/>
</dbReference>
<dbReference type="InterPro" id="IPR001841">
    <property type="entry name" value="Znf_RING"/>
</dbReference>
<dbReference type="GO" id="GO:0003723">
    <property type="term" value="F:RNA binding"/>
    <property type="evidence" value="ECO:0007669"/>
    <property type="project" value="UniProtKB-UniRule"/>
</dbReference>
<dbReference type="CDD" id="cd12438">
    <property type="entry name" value="RRM_CNOT4"/>
    <property type="match status" value="1"/>
</dbReference>
<dbReference type="AlphaFoldDB" id="A0A2P6RAI2"/>
<keyword evidence="1" id="KW-0862">Zinc</keyword>
<dbReference type="EMBL" id="PDCK01000041">
    <property type="protein sequence ID" value="PRQ43443.1"/>
    <property type="molecule type" value="Genomic_DNA"/>
</dbReference>
<dbReference type="Proteomes" id="UP000238479">
    <property type="component" value="Chromosome 3"/>
</dbReference>
<accession>A0A2P6RAI2</accession>
<keyword evidence="1" id="KW-0863">Zinc-finger</keyword>
<dbReference type="InterPro" id="IPR003954">
    <property type="entry name" value="RRM_euk-type"/>
</dbReference>
<dbReference type="OrthoDB" id="1923159at2759"/>
<dbReference type="STRING" id="74649.A0A2P6RAI2"/>
<evidence type="ECO:0000259" key="5">
    <source>
        <dbReference type="PROSITE" id="PS50102"/>
    </source>
</evidence>
<dbReference type="Gramene" id="PRQ43443">
    <property type="protein sequence ID" value="PRQ43443"/>
    <property type="gene ID" value="RchiOBHm_Chr3g0468541"/>
</dbReference>
<dbReference type="InterPro" id="IPR035979">
    <property type="entry name" value="RBD_domain_sf"/>
</dbReference>
<dbReference type="GO" id="GO:0004842">
    <property type="term" value="F:ubiquitin-protein transferase activity"/>
    <property type="evidence" value="ECO:0007669"/>
    <property type="project" value="InterPro"/>
</dbReference>
<dbReference type="FunFam" id="3.30.70.330:FF:000161">
    <property type="entry name" value="RNA binding (RRM/RBD/RNP motifs) family protein"/>
    <property type="match status" value="1"/>
</dbReference>
<dbReference type="Gene3D" id="3.30.70.330">
    <property type="match status" value="1"/>
</dbReference>
<dbReference type="PROSITE" id="PS50102">
    <property type="entry name" value="RRM"/>
    <property type="match status" value="1"/>
</dbReference>
<dbReference type="PROSITE" id="PS50089">
    <property type="entry name" value="ZF_RING_2"/>
    <property type="match status" value="1"/>
</dbReference>
<dbReference type="GO" id="GO:0008270">
    <property type="term" value="F:zinc ion binding"/>
    <property type="evidence" value="ECO:0007669"/>
    <property type="project" value="UniProtKB-KW"/>
</dbReference>
<feature type="domain" description="RRM" evidence="5">
    <location>
        <begin position="108"/>
        <end position="194"/>
    </location>
</feature>
<keyword evidence="2" id="KW-0694">RNA-binding</keyword>
<dbReference type="OMA" id="FAQQEDS"/>
<dbReference type="SUPFAM" id="SSF57850">
    <property type="entry name" value="RING/U-box"/>
    <property type="match status" value="1"/>
</dbReference>
<protein>
    <submittedName>
        <fullName evidence="6">Putative transcription factor C2H2 family</fullName>
    </submittedName>
</protein>
<dbReference type="InterPro" id="IPR034261">
    <property type="entry name" value="CNOT4_RRM"/>
</dbReference>
<evidence type="ECO:0000256" key="1">
    <source>
        <dbReference type="PROSITE-ProRule" id="PRU00175"/>
    </source>
</evidence>
<dbReference type="SMR" id="A0A2P6RAI2"/>
<evidence type="ECO:0000313" key="7">
    <source>
        <dbReference type="Proteomes" id="UP000238479"/>
    </source>
</evidence>
<feature type="region of interest" description="Disordered" evidence="3">
    <location>
        <begin position="248"/>
        <end position="270"/>
    </location>
</feature>
<dbReference type="SUPFAM" id="SSF54928">
    <property type="entry name" value="RNA-binding domain, RBD"/>
    <property type="match status" value="1"/>
</dbReference>
<evidence type="ECO:0000256" key="2">
    <source>
        <dbReference type="PROSITE-ProRule" id="PRU00176"/>
    </source>
</evidence>
<dbReference type="InterPro" id="IPR039515">
    <property type="entry name" value="NOT4_mRING-HC-C4C4"/>
</dbReference>
<dbReference type="Gene3D" id="3.30.40.10">
    <property type="entry name" value="Zinc/RING finger domain, C3HC4 (zinc finger)"/>
    <property type="match status" value="1"/>
</dbReference>
<evidence type="ECO:0000256" key="3">
    <source>
        <dbReference type="SAM" id="MobiDB-lite"/>
    </source>
</evidence>
<dbReference type="InterPro" id="IPR039780">
    <property type="entry name" value="Mot2"/>
</dbReference>
<gene>
    <name evidence="6" type="ORF">RchiOBHm_Chr3g0468541</name>
</gene>
<dbReference type="GO" id="GO:0030014">
    <property type="term" value="C:CCR4-NOT complex"/>
    <property type="evidence" value="ECO:0007669"/>
    <property type="project" value="InterPro"/>
</dbReference>
<dbReference type="Pfam" id="PF00076">
    <property type="entry name" value="RRM_1"/>
    <property type="match status" value="1"/>
</dbReference>
<evidence type="ECO:0000313" key="6">
    <source>
        <dbReference type="EMBL" id="PRQ43443.1"/>
    </source>
</evidence>
<keyword evidence="7" id="KW-1185">Reference proteome</keyword>
<evidence type="ECO:0000259" key="4">
    <source>
        <dbReference type="PROSITE" id="PS50089"/>
    </source>
</evidence>
<dbReference type="InterPro" id="IPR013083">
    <property type="entry name" value="Znf_RING/FYVE/PHD"/>
</dbReference>
<dbReference type="InterPro" id="IPR012677">
    <property type="entry name" value="Nucleotide-bd_a/b_plait_sf"/>
</dbReference>
<keyword evidence="1" id="KW-0479">Metal-binding</keyword>
<dbReference type="PANTHER" id="PTHR12603:SF22">
    <property type="entry name" value="TRANSCRIPTION FACTOR C2H2 FAMILY-RELATED"/>
    <property type="match status" value="1"/>
</dbReference>